<dbReference type="InParanoid" id="A0A2P6N6J7"/>
<dbReference type="AlphaFoldDB" id="A0A2P6N6J7"/>
<gene>
    <name evidence="7" type="ORF">PROFUN_12847</name>
</gene>
<dbReference type="GO" id="GO:0046982">
    <property type="term" value="F:protein heterodimerization activity"/>
    <property type="evidence" value="ECO:0007669"/>
    <property type="project" value="InterPro"/>
</dbReference>
<dbReference type="Pfam" id="PF03847">
    <property type="entry name" value="TFIID_20kDa"/>
    <property type="match status" value="1"/>
</dbReference>
<comment type="caution">
    <text evidence="7">The sequence shown here is derived from an EMBL/GenBank/DDBJ whole genome shotgun (WGS) entry which is preliminary data.</text>
</comment>
<dbReference type="InterPro" id="IPR009072">
    <property type="entry name" value="Histone-fold"/>
</dbReference>
<comment type="subcellular location">
    <subcellularLocation>
        <location evidence="1">Nucleus</location>
    </subcellularLocation>
</comment>
<organism evidence="7 8">
    <name type="scientific">Planoprotostelium fungivorum</name>
    <dbReference type="NCBI Taxonomy" id="1890364"/>
    <lineage>
        <taxon>Eukaryota</taxon>
        <taxon>Amoebozoa</taxon>
        <taxon>Evosea</taxon>
        <taxon>Variosea</taxon>
        <taxon>Cavosteliida</taxon>
        <taxon>Cavosteliaceae</taxon>
        <taxon>Planoprotostelium</taxon>
    </lineage>
</organism>
<evidence type="ECO:0000256" key="2">
    <source>
        <dbReference type="ARBA" id="ARBA00007530"/>
    </source>
</evidence>
<dbReference type="EMBL" id="MDYQ01000179">
    <property type="protein sequence ID" value="PRP79586.1"/>
    <property type="molecule type" value="Genomic_DNA"/>
</dbReference>
<keyword evidence="4" id="KW-0804">Transcription</keyword>
<dbReference type="GO" id="GO:0003677">
    <property type="term" value="F:DNA binding"/>
    <property type="evidence" value="ECO:0007669"/>
    <property type="project" value="TreeGrafter"/>
</dbReference>
<keyword evidence="8" id="KW-1185">Reference proteome</keyword>
<dbReference type="GO" id="GO:0005669">
    <property type="term" value="C:transcription factor TFIID complex"/>
    <property type="evidence" value="ECO:0007669"/>
    <property type="project" value="InterPro"/>
</dbReference>
<keyword evidence="5" id="KW-0539">Nucleus</keyword>
<dbReference type="SUPFAM" id="SSF47113">
    <property type="entry name" value="Histone-fold"/>
    <property type="match status" value="1"/>
</dbReference>
<dbReference type="PANTHER" id="PTHR12264">
    <property type="entry name" value="TRANSCRIPTION INITIATION FACTOR TFIID SUBUNIT 12"/>
    <property type="match status" value="1"/>
</dbReference>
<sequence>MQGGGPPNPSIPMGFNNNAANAYALNQQQQRVLAAQQGQQQPGGVSAINPSAVAKSIVGTPVVPVKHSQMAGGDHPPAMTPQQMQAQLNQVLLSKKLQELVQQMISGGRLEVDVDEILSSMTDDFIEQATAFACKLAHHRKSSTLDLKDMQLAIEQLYGLRVPFQYNEAGSEEMKTVESVHPCRSNISRMRKPNKMTEWIVPVFKQRDRWKNSTT</sequence>
<dbReference type="GO" id="GO:0051123">
    <property type="term" value="P:RNA polymerase II preinitiation complex assembly"/>
    <property type="evidence" value="ECO:0007669"/>
    <property type="project" value="TreeGrafter"/>
</dbReference>
<dbReference type="STRING" id="1890364.A0A2P6N6J7"/>
<evidence type="ECO:0000256" key="3">
    <source>
        <dbReference type="ARBA" id="ARBA00023015"/>
    </source>
</evidence>
<evidence type="ECO:0000256" key="5">
    <source>
        <dbReference type="ARBA" id="ARBA00023242"/>
    </source>
</evidence>
<keyword evidence="3" id="KW-0805">Transcription regulation</keyword>
<dbReference type="PANTHER" id="PTHR12264:SF21">
    <property type="entry name" value="TRANSCRIPTION INITIATION FACTOR TFIID SUBUNIT 12"/>
    <property type="match status" value="1"/>
</dbReference>
<evidence type="ECO:0000256" key="4">
    <source>
        <dbReference type="ARBA" id="ARBA00023163"/>
    </source>
</evidence>
<comment type="similarity">
    <text evidence="2">Belongs to the TAF12 family.</text>
</comment>
<accession>A0A2P6N6J7</accession>
<dbReference type="GO" id="GO:0017025">
    <property type="term" value="F:TBP-class protein binding"/>
    <property type="evidence" value="ECO:0007669"/>
    <property type="project" value="TreeGrafter"/>
</dbReference>
<dbReference type="CDD" id="cd07981">
    <property type="entry name" value="HFD_TAF12"/>
    <property type="match status" value="1"/>
</dbReference>
<feature type="domain" description="Transcription initiation factor TFIID subunit 12" evidence="6">
    <location>
        <begin position="95"/>
        <end position="158"/>
    </location>
</feature>
<evidence type="ECO:0000256" key="1">
    <source>
        <dbReference type="ARBA" id="ARBA00004123"/>
    </source>
</evidence>
<evidence type="ECO:0000313" key="7">
    <source>
        <dbReference type="EMBL" id="PRP79586.1"/>
    </source>
</evidence>
<dbReference type="GO" id="GO:0000124">
    <property type="term" value="C:SAGA complex"/>
    <property type="evidence" value="ECO:0007669"/>
    <property type="project" value="InterPro"/>
</dbReference>
<protein>
    <recommendedName>
        <fullName evidence="6">Transcription initiation factor TFIID subunit 12 domain-containing protein</fullName>
    </recommendedName>
</protein>
<evidence type="ECO:0000313" key="8">
    <source>
        <dbReference type="Proteomes" id="UP000241769"/>
    </source>
</evidence>
<dbReference type="InterPro" id="IPR003228">
    <property type="entry name" value="TFIID_TAF12_dom"/>
</dbReference>
<reference evidence="7 8" key="1">
    <citation type="journal article" date="2018" name="Genome Biol. Evol.">
        <title>Multiple Roots of Fruiting Body Formation in Amoebozoa.</title>
        <authorList>
            <person name="Hillmann F."/>
            <person name="Forbes G."/>
            <person name="Novohradska S."/>
            <person name="Ferling I."/>
            <person name="Riege K."/>
            <person name="Groth M."/>
            <person name="Westermann M."/>
            <person name="Marz M."/>
            <person name="Spaller T."/>
            <person name="Winckler T."/>
            <person name="Schaap P."/>
            <person name="Glockner G."/>
        </authorList>
    </citation>
    <scope>NUCLEOTIDE SEQUENCE [LARGE SCALE GENOMIC DNA]</scope>
    <source>
        <strain evidence="7 8">Jena</strain>
    </source>
</reference>
<proteinExistence type="inferred from homology"/>
<name>A0A2P6N6J7_9EUKA</name>
<dbReference type="Gene3D" id="1.10.20.10">
    <property type="entry name" value="Histone, subunit A"/>
    <property type="match status" value="1"/>
</dbReference>
<dbReference type="Proteomes" id="UP000241769">
    <property type="component" value="Unassembled WGS sequence"/>
</dbReference>
<evidence type="ECO:0000259" key="6">
    <source>
        <dbReference type="Pfam" id="PF03847"/>
    </source>
</evidence>
<dbReference type="OrthoDB" id="2193432at2759"/>
<dbReference type="InterPro" id="IPR037794">
    <property type="entry name" value="TAF12"/>
</dbReference>